<name>A0ABS1TVZ3_9PROT</name>
<protein>
    <submittedName>
        <fullName evidence="2">Uncharacterized protein</fullName>
    </submittedName>
</protein>
<dbReference type="EMBL" id="JAETWB010000001">
    <property type="protein sequence ID" value="MBL6076602.1"/>
    <property type="molecule type" value="Genomic_DNA"/>
</dbReference>
<keyword evidence="1" id="KW-1133">Transmembrane helix</keyword>
<comment type="caution">
    <text evidence="2">The sequence shown here is derived from an EMBL/GenBank/DDBJ whole genome shotgun (WGS) entry which is preliminary data.</text>
</comment>
<dbReference type="RefSeq" id="WP_202829783.1">
    <property type="nucleotide sequence ID" value="NZ_JAETWB010000001.1"/>
</dbReference>
<proteinExistence type="predicted"/>
<sequence length="60" mass="6532">MIPSRVFFLVLSVLIAVTGLFAAAAAHNYLQAFGLGLFGFGTFFALGCIKRHFDEREAAH</sequence>
<organism evidence="2 3">
    <name type="scientific">Belnapia arida</name>
    <dbReference type="NCBI Taxonomy" id="2804533"/>
    <lineage>
        <taxon>Bacteria</taxon>
        <taxon>Pseudomonadati</taxon>
        <taxon>Pseudomonadota</taxon>
        <taxon>Alphaproteobacteria</taxon>
        <taxon>Acetobacterales</taxon>
        <taxon>Roseomonadaceae</taxon>
        <taxon>Belnapia</taxon>
    </lineage>
</organism>
<evidence type="ECO:0000256" key="1">
    <source>
        <dbReference type="SAM" id="Phobius"/>
    </source>
</evidence>
<feature type="transmembrane region" description="Helical" evidence="1">
    <location>
        <begin position="32"/>
        <end position="49"/>
    </location>
</feature>
<evidence type="ECO:0000313" key="3">
    <source>
        <dbReference type="Proteomes" id="UP000660885"/>
    </source>
</evidence>
<accession>A0ABS1TVZ3</accession>
<reference evidence="2 3" key="1">
    <citation type="submission" date="2021-01" db="EMBL/GenBank/DDBJ databases">
        <title>Belnapia mucosa sp. nov. and Belnapia arida sp. nov., isolated from the Tabernas Desert (Almeria, Spain).</title>
        <authorList>
            <person name="Molina-Menor E."/>
            <person name="Vidal-Verdu A."/>
            <person name="Calonge A."/>
            <person name="Satari L."/>
            <person name="Pereto J."/>
            <person name="Porcar M."/>
        </authorList>
    </citation>
    <scope>NUCLEOTIDE SEQUENCE [LARGE SCALE GENOMIC DNA]</scope>
    <source>
        <strain evidence="2 3">T18</strain>
    </source>
</reference>
<keyword evidence="3" id="KW-1185">Reference proteome</keyword>
<dbReference type="Proteomes" id="UP000660885">
    <property type="component" value="Unassembled WGS sequence"/>
</dbReference>
<gene>
    <name evidence="2" type="ORF">JMJ56_01210</name>
</gene>
<evidence type="ECO:0000313" key="2">
    <source>
        <dbReference type="EMBL" id="MBL6076602.1"/>
    </source>
</evidence>
<keyword evidence="1" id="KW-0472">Membrane</keyword>
<keyword evidence="1" id="KW-0812">Transmembrane</keyword>